<name>D7L3B7_ARALL</name>
<dbReference type="AlphaFoldDB" id="D7L3B7"/>
<dbReference type="InterPro" id="IPR006527">
    <property type="entry name" value="F-box-assoc_dom_typ1"/>
</dbReference>
<dbReference type="InterPro" id="IPR050233">
    <property type="entry name" value="A_thaliana_F-box"/>
</dbReference>
<evidence type="ECO:0000313" key="4">
    <source>
        <dbReference type="Proteomes" id="UP000008694"/>
    </source>
</evidence>
<dbReference type="EMBL" id="GL348715">
    <property type="protein sequence ID" value="EFH61824.1"/>
    <property type="molecule type" value="Genomic_DNA"/>
</dbReference>
<feature type="region of interest" description="Disordered" evidence="1">
    <location>
        <begin position="1"/>
        <end position="27"/>
    </location>
</feature>
<dbReference type="PANTHER" id="PTHR47993:SF289">
    <property type="entry name" value="F-BOX ASSOCIATED UBIQUITINATION EFFECTOR FAMILY PROTEIN"/>
    <property type="match status" value="1"/>
</dbReference>
<dbReference type="Pfam" id="PF07734">
    <property type="entry name" value="FBA_1"/>
    <property type="match status" value="2"/>
</dbReference>
<dbReference type="STRING" id="81972.D7L3B7"/>
<evidence type="ECO:0000256" key="1">
    <source>
        <dbReference type="SAM" id="MobiDB-lite"/>
    </source>
</evidence>
<dbReference type="HOGENOM" id="CLU_034692_0_1_1"/>
<evidence type="ECO:0000259" key="2">
    <source>
        <dbReference type="Pfam" id="PF07734"/>
    </source>
</evidence>
<feature type="domain" description="F-box associated beta-propeller type 1" evidence="2">
    <location>
        <begin position="46"/>
        <end position="133"/>
    </location>
</feature>
<proteinExistence type="predicted"/>
<accession>D7L3B7</accession>
<dbReference type="PANTHER" id="PTHR47993">
    <property type="entry name" value="OS09G0372900 PROTEIN-RELATED"/>
    <property type="match status" value="1"/>
</dbReference>
<keyword evidence="4" id="KW-1185">Reference proteome</keyword>
<dbReference type="InterPro" id="IPR017451">
    <property type="entry name" value="F-box-assoc_interact_dom"/>
</dbReference>
<sequence>MGLMDSRTVKRSKVQNQQDNSTSQSFAKKHLGRQAKVAAKKREFTVVMMMGFRVYLMRINLHNNVELFMKREGKLIFPDASYQIYVRQVFHCDGLLLCILKDNPRLVVWNPYCGQTRWIETSNNSHRLDAYSMQCRLRNTYWFAEEAYSETPSQGDHIGFLLCFDFTRETFRPRLPLPVESYLEDTLLLSSVRDEQLAVLFQHMDTLQMEIWVTTKIEPNTVSWSSKFFLSVDMRELTGIYSMFSFMAASFFTDEEKKVAVVFDKGKKRKMMRNAAYIVGEDGSLKEVDLGESPNKNLRPLVCSYVPSSVQLE</sequence>
<feature type="domain" description="F-box associated beta-propeller type 1" evidence="2">
    <location>
        <begin position="139"/>
        <end position="312"/>
    </location>
</feature>
<dbReference type="Gramene" id="scaffold_302828.1">
    <property type="protein sequence ID" value="scaffold_302828.1"/>
    <property type="gene ID" value="scaffold_302828.1"/>
</dbReference>
<dbReference type="NCBIfam" id="TIGR01640">
    <property type="entry name" value="F_box_assoc_1"/>
    <property type="match status" value="1"/>
</dbReference>
<gene>
    <name evidence="3" type="ORF">ARALYDRAFT_898858</name>
</gene>
<dbReference type="Proteomes" id="UP000008694">
    <property type="component" value="Unassembled WGS sequence"/>
</dbReference>
<feature type="compositionally biased region" description="Polar residues" evidence="1">
    <location>
        <begin position="14"/>
        <end position="26"/>
    </location>
</feature>
<organism evidence="4">
    <name type="scientific">Arabidopsis lyrata subsp. lyrata</name>
    <name type="common">Lyre-leaved rock-cress</name>
    <dbReference type="NCBI Taxonomy" id="81972"/>
    <lineage>
        <taxon>Eukaryota</taxon>
        <taxon>Viridiplantae</taxon>
        <taxon>Streptophyta</taxon>
        <taxon>Embryophyta</taxon>
        <taxon>Tracheophyta</taxon>
        <taxon>Spermatophyta</taxon>
        <taxon>Magnoliopsida</taxon>
        <taxon>eudicotyledons</taxon>
        <taxon>Gunneridae</taxon>
        <taxon>Pentapetalae</taxon>
        <taxon>rosids</taxon>
        <taxon>malvids</taxon>
        <taxon>Brassicales</taxon>
        <taxon>Brassicaceae</taxon>
        <taxon>Camelineae</taxon>
        <taxon>Arabidopsis</taxon>
    </lineage>
</organism>
<reference evidence="4" key="1">
    <citation type="journal article" date="2011" name="Nat. Genet.">
        <title>The Arabidopsis lyrata genome sequence and the basis of rapid genome size change.</title>
        <authorList>
            <person name="Hu T.T."/>
            <person name="Pattyn P."/>
            <person name="Bakker E.G."/>
            <person name="Cao J."/>
            <person name="Cheng J.-F."/>
            <person name="Clark R.M."/>
            <person name="Fahlgren N."/>
            <person name="Fawcett J.A."/>
            <person name="Grimwood J."/>
            <person name="Gundlach H."/>
            <person name="Haberer G."/>
            <person name="Hollister J.D."/>
            <person name="Ossowski S."/>
            <person name="Ottilar R.P."/>
            <person name="Salamov A.A."/>
            <person name="Schneeberger K."/>
            <person name="Spannagl M."/>
            <person name="Wang X."/>
            <person name="Yang L."/>
            <person name="Nasrallah M.E."/>
            <person name="Bergelson J."/>
            <person name="Carrington J.C."/>
            <person name="Gaut B.S."/>
            <person name="Schmutz J."/>
            <person name="Mayer K.F.X."/>
            <person name="Van de Peer Y."/>
            <person name="Grigoriev I.V."/>
            <person name="Nordborg M."/>
            <person name="Weigel D."/>
            <person name="Guo Y.-L."/>
        </authorList>
    </citation>
    <scope>NUCLEOTIDE SEQUENCE [LARGE SCALE GENOMIC DNA]</scope>
    <source>
        <strain evidence="4">cv. MN47</strain>
    </source>
</reference>
<evidence type="ECO:0000313" key="3">
    <source>
        <dbReference type="EMBL" id="EFH61824.1"/>
    </source>
</evidence>
<protein>
    <recommendedName>
        <fullName evidence="2">F-box associated beta-propeller type 1 domain-containing protein</fullName>
    </recommendedName>
</protein>